<dbReference type="Proteomes" id="UP000182412">
    <property type="component" value="Unassembled WGS sequence"/>
</dbReference>
<dbReference type="InterPro" id="IPR000595">
    <property type="entry name" value="cNMP-bd_dom"/>
</dbReference>
<evidence type="ECO:0000256" key="1">
    <source>
        <dbReference type="ARBA" id="ARBA00023015"/>
    </source>
</evidence>
<keyword evidence="1" id="KW-0805">Transcription regulation</keyword>
<evidence type="ECO:0000313" key="6">
    <source>
        <dbReference type="Proteomes" id="UP000182412"/>
    </source>
</evidence>
<dbReference type="AlphaFoldDB" id="A0A1H0MG18"/>
<name>A0A1H0MG18_SELRU</name>
<evidence type="ECO:0000313" key="5">
    <source>
        <dbReference type="EMBL" id="SDO79378.1"/>
    </source>
</evidence>
<dbReference type="InterPro" id="IPR036388">
    <property type="entry name" value="WH-like_DNA-bd_sf"/>
</dbReference>
<dbReference type="GO" id="GO:0006355">
    <property type="term" value="P:regulation of DNA-templated transcription"/>
    <property type="evidence" value="ECO:0007669"/>
    <property type="project" value="InterPro"/>
</dbReference>
<keyword evidence="2" id="KW-0238">DNA-binding</keyword>
<dbReference type="Gene3D" id="2.60.120.10">
    <property type="entry name" value="Jelly Rolls"/>
    <property type="match status" value="1"/>
</dbReference>
<dbReference type="InterPro" id="IPR018490">
    <property type="entry name" value="cNMP-bd_dom_sf"/>
</dbReference>
<evidence type="ECO:0000256" key="2">
    <source>
        <dbReference type="ARBA" id="ARBA00023125"/>
    </source>
</evidence>
<dbReference type="EMBL" id="FNJQ01000001">
    <property type="protein sequence ID" value="SDO79378.1"/>
    <property type="molecule type" value="Genomic_DNA"/>
</dbReference>
<organism evidence="5 6">
    <name type="scientific">Selenomonas ruminantium</name>
    <dbReference type="NCBI Taxonomy" id="971"/>
    <lineage>
        <taxon>Bacteria</taxon>
        <taxon>Bacillati</taxon>
        <taxon>Bacillota</taxon>
        <taxon>Negativicutes</taxon>
        <taxon>Selenomonadales</taxon>
        <taxon>Selenomonadaceae</taxon>
        <taxon>Selenomonas</taxon>
    </lineage>
</organism>
<dbReference type="CDD" id="cd00038">
    <property type="entry name" value="CAP_ED"/>
    <property type="match status" value="1"/>
</dbReference>
<dbReference type="InterPro" id="IPR012318">
    <property type="entry name" value="HTH_CRP"/>
</dbReference>
<dbReference type="RefSeq" id="WP_256324560.1">
    <property type="nucleotide sequence ID" value="NZ_FNJQ01000001.1"/>
</dbReference>
<evidence type="ECO:0000256" key="3">
    <source>
        <dbReference type="ARBA" id="ARBA00023163"/>
    </source>
</evidence>
<dbReference type="Pfam" id="PF00027">
    <property type="entry name" value="cNMP_binding"/>
    <property type="match status" value="1"/>
</dbReference>
<dbReference type="PROSITE" id="PS51063">
    <property type="entry name" value="HTH_CRP_2"/>
    <property type="match status" value="1"/>
</dbReference>
<evidence type="ECO:0000259" key="4">
    <source>
        <dbReference type="PROSITE" id="PS51063"/>
    </source>
</evidence>
<dbReference type="PRINTS" id="PR00034">
    <property type="entry name" value="HTHCRP"/>
</dbReference>
<dbReference type="InterPro" id="IPR014710">
    <property type="entry name" value="RmlC-like_jellyroll"/>
</dbReference>
<dbReference type="GO" id="GO:0003677">
    <property type="term" value="F:DNA binding"/>
    <property type="evidence" value="ECO:0007669"/>
    <property type="project" value="UniProtKB-KW"/>
</dbReference>
<dbReference type="InterPro" id="IPR036390">
    <property type="entry name" value="WH_DNA-bd_sf"/>
</dbReference>
<proteinExistence type="predicted"/>
<dbReference type="Gene3D" id="1.10.10.10">
    <property type="entry name" value="Winged helix-like DNA-binding domain superfamily/Winged helix DNA-binding domain"/>
    <property type="match status" value="1"/>
</dbReference>
<dbReference type="SUPFAM" id="SSF46785">
    <property type="entry name" value="Winged helix' DNA-binding domain"/>
    <property type="match status" value="1"/>
</dbReference>
<gene>
    <name evidence="5" type="ORF">SAMN05216366_101155</name>
</gene>
<accession>A0A1H0MG18</accession>
<reference evidence="5 6" key="1">
    <citation type="submission" date="2016-10" db="EMBL/GenBank/DDBJ databases">
        <authorList>
            <person name="de Groot N.N."/>
        </authorList>
    </citation>
    <scope>NUCLEOTIDE SEQUENCE [LARGE SCALE GENOMIC DNA]</scope>
    <source>
        <strain evidence="5 6">S137</strain>
    </source>
</reference>
<dbReference type="Pfam" id="PF13545">
    <property type="entry name" value="HTH_Crp_2"/>
    <property type="match status" value="1"/>
</dbReference>
<dbReference type="SUPFAM" id="SSF51206">
    <property type="entry name" value="cAMP-binding domain-like"/>
    <property type="match status" value="1"/>
</dbReference>
<protein>
    <submittedName>
        <fullName evidence="5">CRP/FNR family transcriptional regulator, anaerobic regulatory protein</fullName>
    </submittedName>
</protein>
<keyword evidence="3" id="KW-0804">Transcription</keyword>
<dbReference type="CDD" id="cd00092">
    <property type="entry name" value="HTH_CRP"/>
    <property type="match status" value="1"/>
</dbReference>
<feature type="domain" description="HTH crp-type" evidence="4">
    <location>
        <begin position="153"/>
        <end position="219"/>
    </location>
</feature>
<dbReference type="SMART" id="SM00419">
    <property type="entry name" value="HTH_CRP"/>
    <property type="match status" value="1"/>
</dbReference>
<sequence length="227" mass="26052">MASESEFMDLFIKHFDFWPQLSTAEKERLIEGSKIVHYPKGTHVHQGTLDCIGVHLLKKGQLRVYTMSEDGREVTLYRLFANDVGVLSAPCVLDSLTFDVYVDAEEDTEALLIKSPTFRKLSDSNLLVRCYGYEMATSRLSDMLWKMQQVLFFSADRRLAIFLLEESEKNGSEEIHLTHEQIARFMGTAREVVSRLVKYFNQEGLIKNSRGCIKIIDREAMEQLAGK</sequence>